<dbReference type="Gene3D" id="3.60.21.10">
    <property type="match status" value="1"/>
</dbReference>
<proteinExistence type="predicted"/>
<dbReference type="InterPro" id="IPR029052">
    <property type="entry name" value="Metallo-depent_PP-like"/>
</dbReference>
<comment type="caution">
    <text evidence="1">The sequence shown here is derived from an EMBL/GenBank/DDBJ whole genome shotgun (WGS) entry which is preliminary data.</text>
</comment>
<organism evidence="1 2">
    <name type="scientific">Ambrosia artemisiifolia</name>
    <name type="common">Common ragweed</name>
    <dbReference type="NCBI Taxonomy" id="4212"/>
    <lineage>
        <taxon>Eukaryota</taxon>
        <taxon>Viridiplantae</taxon>
        <taxon>Streptophyta</taxon>
        <taxon>Embryophyta</taxon>
        <taxon>Tracheophyta</taxon>
        <taxon>Spermatophyta</taxon>
        <taxon>Magnoliopsida</taxon>
        <taxon>eudicotyledons</taxon>
        <taxon>Gunneridae</taxon>
        <taxon>Pentapetalae</taxon>
        <taxon>asterids</taxon>
        <taxon>campanulids</taxon>
        <taxon>Asterales</taxon>
        <taxon>Asteraceae</taxon>
        <taxon>Asteroideae</taxon>
        <taxon>Heliantheae alliance</taxon>
        <taxon>Heliantheae</taxon>
        <taxon>Ambrosia</taxon>
    </lineage>
</organism>
<gene>
    <name evidence="1" type="ORF">M8C21_004495</name>
</gene>
<reference evidence="1" key="1">
    <citation type="submission" date="2022-06" db="EMBL/GenBank/DDBJ databases">
        <title>Uncovering the hologenomic basis of an extraordinary plant invasion.</title>
        <authorList>
            <person name="Bieker V.C."/>
            <person name="Martin M.D."/>
            <person name="Gilbert T."/>
            <person name="Hodgins K."/>
            <person name="Battlay P."/>
            <person name="Petersen B."/>
            <person name="Wilson J."/>
        </authorList>
    </citation>
    <scope>NUCLEOTIDE SEQUENCE</scope>
    <source>
        <strain evidence="1">AA19_3_7</strain>
        <tissue evidence="1">Leaf</tissue>
    </source>
</reference>
<evidence type="ECO:0000313" key="2">
    <source>
        <dbReference type="Proteomes" id="UP001206925"/>
    </source>
</evidence>
<dbReference type="Proteomes" id="UP001206925">
    <property type="component" value="Unassembled WGS sequence"/>
</dbReference>
<dbReference type="PANTHER" id="PTHR32254">
    <property type="entry name" value="EXPRESSED PROTEIN"/>
    <property type="match status" value="1"/>
</dbReference>
<dbReference type="AlphaFoldDB" id="A0AAD5CZ27"/>
<dbReference type="SUPFAM" id="SSF56300">
    <property type="entry name" value="Metallo-dependent phosphatases"/>
    <property type="match status" value="1"/>
</dbReference>
<evidence type="ECO:0000313" key="1">
    <source>
        <dbReference type="EMBL" id="KAI7749211.1"/>
    </source>
</evidence>
<sequence length="262" mass="29667">MDQKSWVCTVITQLSLCFALYCVISIGEPQTPSGLQRQPNEIYFISVVGGFRPLKQQTHLLKQIEKMIFAYDVGFVINISELGEDDPLLQHATQYFNSLRAPWYTTVSQKAEGPDYFFKQFNISSGRTMAVISLNTKKLQDSSSDIEELQFKQLSRRLELSNSNWHIAAAVHPLFCNQSLEQTRAKKGNDYLHHMLLEHGVDAYLSGQSCDNRTGGPYLTAINQGSYPPKEMVNMLLLHRVSPLEITTYGIGFKGEIIHESK</sequence>
<feature type="non-terminal residue" evidence="1">
    <location>
        <position position="1"/>
    </location>
</feature>
<dbReference type="EMBL" id="JAMZMK010006394">
    <property type="protein sequence ID" value="KAI7749211.1"/>
    <property type="molecule type" value="Genomic_DNA"/>
</dbReference>
<name>A0AAD5CZ27_AMBAR</name>
<accession>A0AAD5CZ27</accession>
<protein>
    <submittedName>
        <fullName evidence="1">Uncharacterized protein</fullName>
    </submittedName>
</protein>
<dbReference type="PANTHER" id="PTHR32254:SF5">
    <property type="entry name" value="CALCINEURIN-LIKE METALLO-PHOSPHOESTERASE SUPERFAMILY PROTEIN"/>
    <property type="match status" value="1"/>
</dbReference>
<keyword evidence="2" id="KW-1185">Reference proteome</keyword>